<organism evidence="1 2">
    <name type="scientific">Ascobolus immersus RN42</name>
    <dbReference type="NCBI Taxonomy" id="1160509"/>
    <lineage>
        <taxon>Eukaryota</taxon>
        <taxon>Fungi</taxon>
        <taxon>Dikarya</taxon>
        <taxon>Ascomycota</taxon>
        <taxon>Pezizomycotina</taxon>
        <taxon>Pezizomycetes</taxon>
        <taxon>Pezizales</taxon>
        <taxon>Ascobolaceae</taxon>
        <taxon>Ascobolus</taxon>
    </lineage>
</organism>
<protein>
    <submittedName>
        <fullName evidence="1">Uncharacterized protein</fullName>
    </submittedName>
</protein>
<dbReference type="EMBL" id="ML119850">
    <property type="protein sequence ID" value="RPA72708.1"/>
    <property type="molecule type" value="Genomic_DNA"/>
</dbReference>
<dbReference type="AlphaFoldDB" id="A0A3N4HJD7"/>
<accession>A0A3N4HJD7</accession>
<evidence type="ECO:0000313" key="2">
    <source>
        <dbReference type="Proteomes" id="UP000275078"/>
    </source>
</evidence>
<keyword evidence="2" id="KW-1185">Reference proteome</keyword>
<dbReference type="Proteomes" id="UP000275078">
    <property type="component" value="Unassembled WGS sequence"/>
</dbReference>
<reference evidence="1 2" key="1">
    <citation type="journal article" date="2018" name="Nat. Ecol. Evol.">
        <title>Pezizomycetes genomes reveal the molecular basis of ectomycorrhizal truffle lifestyle.</title>
        <authorList>
            <person name="Murat C."/>
            <person name="Payen T."/>
            <person name="Noel B."/>
            <person name="Kuo A."/>
            <person name="Morin E."/>
            <person name="Chen J."/>
            <person name="Kohler A."/>
            <person name="Krizsan K."/>
            <person name="Balestrini R."/>
            <person name="Da Silva C."/>
            <person name="Montanini B."/>
            <person name="Hainaut M."/>
            <person name="Levati E."/>
            <person name="Barry K.W."/>
            <person name="Belfiori B."/>
            <person name="Cichocki N."/>
            <person name="Clum A."/>
            <person name="Dockter R.B."/>
            <person name="Fauchery L."/>
            <person name="Guy J."/>
            <person name="Iotti M."/>
            <person name="Le Tacon F."/>
            <person name="Lindquist E.A."/>
            <person name="Lipzen A."/>
            <person name="Malagnac F."/>
            <person name="Mello A."/>
            <person name="Molinier V."/>
            <person name="Miyauchi S."/>
            <person name="Poulain J."/>
            <person name="Riccioni C."/>
            <person name="Rubini A."/>
            <person name="Sitrit Y."/>
            <person name="Splivallo R."/>
            <person name="Traeger S."/>
            <person name="Wang M."/>
            <person name="Zifcakova L."/>
            <person name="Wipf D."/>
            <person name="Zambonelli A."/>
            <person name="Paolocci F."/>
            <person name="Nowrousian M."/>
            <person name="Ottonello S."/>
            <person name="Baldrian P."/>
            <person name="Spatafora J.W."/>
            <person name="Henrissat B."/>
            <person name="Nagy L.G."/>
            <person name="Aury J.M."/>
            <person name="Wincker P."/>
            <person name="Grigoriev I.V."/>
            <person name="Bonfante P."/>
            <person name="Martin F.M."/>
        </authorList>
    </citation>
    <scope>NUCLEOTIDE SEQUENCE [LARGE SCALE GENOMIC DNA]</scope>
    <source>
        <strain evidence="1 2">RN42</strain>
    </source>
</reference>
<proteinExistence type="predicted"/>
<dbReference type="OrthoDB" id="4526194at2759"/>
<evidence type="ECO:0000313" key="1">
    <source>
        <dbReference type="EMBL" id="RPA72708.1"/>
    </source>
</evidence>
<name>A0A3N4HJD7_ASCIM</name>
<gene>
    <name evidence="1" type="ORF">BJ508DRAFT_334791</name>
</gene>
<sequence length="647" mass="73711">MSTFTNLKDSLYQVDEYSQKVHEKIKAHLQSADLDYLDLTKWQNDNFILEEALRDPGGTILNISKGPDDSMDRHMLQFARAVLKESMTSPHRFPMAKMDCMRKDVEKVLRIVVSRFGLFGYSPLRRKHDGSFYCGMLFVVNTLTGERIKLIKHPPSQLEGPHGFYMVPWTIIPYRNDWVPRNLPCRSPPNNDEIFTALLKDMERLCEETKLQVGVTERDFGYADIRVRVPVIYLSIWKDEERSTLLSKYTSDGLLVHMYGAPKPILKTDNFMKPREMIASPPFVEPIPENDSDILEYAERLLFHEYQEPPFSPKNEEADSRKIASYKTRYLHELKSKQAHDDVDSDQRLCHGVSFGALGTFDRCSFGLHLEPAITASTTGDRNKSFLTAGTFAPYPSWMSTPSRLDTASRVAAVYGSPRTPWTTYTGAGNSSWATVHVRGVLEAEERLTARVVASSKREVLEEGGEHVVESTAGLSRELDNDHVPWARNYSLCASLLDEEPVNGFSADRQLIAPYRIEELHRRYRKELDHIQKAEFRKIISSVGMTEDPVRDGTEFVFKSGCATGLTCGRVNRRELYEFTHSSKEVQKCRYDLLLVVESELATSADIGDEGSAVFQVIEKEGETRMAWCGMLTKVWQLGHQEVGLQY</sequence>